<feature type="transmembrane region" description="Helical" evidence="10">
    <location>
        <begin position="105"/>
        <end position="123"/>
    </location>
</feature>
<evidence type="ECO:0000313" key="14">
    <source>
        <dbReference type="Proteomes" id="UP000241118"/>
    </source>
</evidence>
<evidence type="ECO:0000256" key="2">
    <source>
        <dbReference type="ARBA" id="ARBA00012438"/>
    </source>
</evidence>
<keyword evidence="8" id="KW-0902">Two-component regulatory system</keyword>
<dbReference type="Gene3D" id="1.20.5.1930">
    <property type="match status" value="1"/>
</dbReference>
<feature type="domain" description="Signal transduction histidine kinase subgroup 3 dimerisation and phosphoacceptor" evidence="12">
    <location>
        <begin position="182"/>
        <end position="246"/>
    </location>
</feature>
<dbReference type="InterPro" id="IPR036890">
    <property type="entry name" value="HATPase_C_sf"/>
</dbReference>
<evidence type="ECO:0000256" key="4">
    <source>
        <dbReference type="ARBA" id="ARBA00022679"/>
    </source>
</evidence>
<evidence type="ECO:0000256" key="7">
    <source>
        <dbReference type="ARBA" id="ARBA00022840"/>
    </source>
</evidence>
<dbReference type="GO" id="GO:0000155">
    <property type="term" value="F:phosphorelay sensor kinase activity"/>
    <property type="evidence" value="ECO:0007669"/>
    <property type="project" value="InterPro"/>
</dbReference>
<feature type="transmembrane region" description="Helical" evidence="10">
    <location>
        <begin position="129"/>
        <end position="146"/>
    </location>
</feature>
<feature type="transmembrane region" description="Helical" evidence="10">
    <location>
        <begin position="400"/>
        <end position="420"/>
    </location>
</feature>
<evidence type="ECO:0000256" key="1">
    <source>
        <dbReference type="ARBA" id="ARBA00000085"/>
    </source>
</evidence>
<evidence type="ECO:0000256" key="5">
    <source>
        <dbReference type="ARBA" id="ARBA00022741"/>
    </source>
</evidence>
<feature type="transmembrane region" description="Helical" evidence="10">
    <location>
        <begin position="31"/>
        <end position="49"/>
    </location>
</feature>
<evidence type="ECO:0000256" key="8">
    <source>
        <dbReference type="ARBA" id="ARBA00023012"/>
    </source>
</evidence>
<dbReference type="CDD" id="cd16917">
    <property type="entry name" value="HATPase_UhpB-NarQ-NarX-like"/>
    <property type="match status" value="1"/>
</dbReference>
<comment type="catalytic activity">
    <reaction evidence="1">
        <text>ATP + protein L-histidine = ADP + protein N-phospho-L-histidine.</text>
        <dbReference type="EC" id="2.7.13.3"/>
    </reaction>
</comment>
<keyword evidence="10" id="KW-0472">Membrane</keyword>
<dbReference type="PANTHER" id="PTHR24421">
    <property type="entry name" value="NITRATE/NITRITE SENSOR PROTEIN NARX-RELATED"/>
    <property type="match status" value="1"/>
</dbReference>
<evidence type="ECO:0000256" key="6">
    <source>
        <dbReference type="ARBA" id="ARBA00022777"/>
    </source>
</evidence>
<keyword evidence="5" id="KW-0547">Nucleotide-binding</keyword>
<evidence type="ECO:0000259" key="12">
    <source>
        <dbReference type="Pfam" id="PF07730"/>
    </source>
</evidence>
<feature type="domain" description="Histidine kinase/HSP90-like ATPase" evidence="11">
    <location>
        <begin position="284"/>
        <end position="372"/>
    </location>
</feature>
<feature type="transmembrane region" description="Helical" evidence="10">
    <location>
        <begin position="76"/>
        <end position="93"/>
    </location>
</feature>
<keyword evidence="7" id="KW-0067">ATP-binding</keyword>
<evidence type="ECO:0000256" key="3">
    <source>
        <dbReference type="ARBA" id="ARBA00022553"/>
    </source>
</evidence>
<name>A0A2P8HZV6_SACCR</name>
<dbReference type="GO" id="GO:0016020">
    <property type="term" value="C:membrane"/>
    <property type="evidence" value="ECO:0007669"/>
    <property type="project" value="InterPro"/>
</dbReference>
<gene>
    <name evidence="13" type="ORF">B0I31_11847</name>
</gene>
<keyword evidence="14" id="KW-1185">Reference proteome</keyword>
<feature type="compositionally biased region" description="Basic residues" evidence="9">
    <location>
        <begin position="383"/>
        <end position="392"/>
    </location>
</feature>
<keyword evidence="3" id="KW-0597">Phosphoprotein</keyword>
<protein>
    <recommendedName>
        <fullName evidence="2">histidine kinase</fullName>
        <ecNumber evidence="2">2.7.13.3</ecNumber>
    </recommendedName>
</protein>
<dbReference type="Gene3D" id="3.30.565.10">
    <property type="entry name" value="Histidine kinase-like ATPase, C-terminal domain"/>
    <property type="match status" value="1"/>
</dbReference>
<evidence type="ECO:0000313" key="13">
    <source>
        <dbReference type="EMBL" id="PSL51734.1"/>
    </source>
</evidence>
<evidence type="ECO:0000256" key="10">
    <source>
        <dbReference type="SAM" id="Phobius"/>
    </source>
</evidence>
<comment type="caution">
    <text evidence="13">The sequence shown here is derived from an EMBL/GenBank/DDBJ whole genome shotgun (WGS) entry which is preliminary data.</text>
</comment>
<feature type="transmembrane region" description="Helical" evidence="10">
    <location>
        <begin position="54"/>
        <end position="70"/>
    </location>
</feature>
<dbReference type="InterPro" id="IPR011712">
    <property type="entry name" value="Sig_transdc_His_kin_sub3_dim/P"/>
</dbReference>
<evidence type="ECO:0000259" key="11">
    <source>
        <dbReference type="Pfam" id="PF02518"/>
    </source>
</evidence>
<dbReference type="InterPro" id="IPR050482">
    <property type="entry name" value="Sensor_HK_TwoCompSys"/>
</dbReference>
<keyword evidence="10" id="KW-1133">Transmembrane helix</keyword>
<dbReference type="GO" id="GO:0046983">
    <property type="term" value="F:protein dimerization activity"/>
    <property type="evidence" value="ECO:0007669"/>
    <property type="project" value="InterPro"/>
</dbReference>
<evidence type="ECO:0000256" key="9">
    <source>
        <dbReference type="SAM" id="MobiDB-lite"/>
    </source>
</evidence>
<proteinExistence type="predicted"/>
<feature type="region of interest" description="Disordered" evidence="9">
    <location>
        <begin position="373"/>
        <end position="392"/>
    </location>
</feature>
<dbReference type="EMBL" id="PYAX01000018">
    <property type="protein sequence ID" value="PSL51734.1"/>
    <property type="molecule type" value="Genomic_DNA"/>
</dbReference>
<keyword evidence="6 13" id="KW-0418">Kinase</keyword>
<dbReference type="Proteomes" id="UP000241118">
    <property type="component" value="Unassembled WGS sequence"/>
</dbReference>
<dbReference type="SUPFAM" id="SSF55874">
    <property type="entry name" value="ATPase domain of HSP90 chaperone/DNA topoisomerase II/histidine kinase"/>
    <property type="match status" value="1"/>
</dbReference>
<keyword evidence="4" id="KW-0808">Transferase</keyword>
<organism evidence="13 14">
    <name type="scientific">Saccharothrix carnea</name>
    <dbReference type="NCBI Taxonomy" id="1280637"/>
    <lineage>
        <taxon>Bacteria</taxon>
        <taxon>Bacillati</taxon>
        <taxon>Actinomycetota</taxon>
        <taxon>Actinomycetes</taxon>
        <taxon>Pseudonocardiales</taxon>
        <taxon>Pseudonocardiaceae</taxon>
        <taxon>Saccharothrix</taxon>
    </lineage>
</organism>
<dbReference type="EC" id="2.7.13.3" evidence="2"/>
<keyword evidence="10" id="KW-0812">Transmembrane</keyword>
<accession>A0A2P8HZV6</accession>
<dbReference type="PANTHER" id="PTHR24421:SF10">
    <property type="entry name" value="NITRATE_NITRITE SENSOR PROTEIN NARQ"/>
    <property type="match status" value="1"/>
</dbReference>
<dbReference type="Pfam" id="PF02518">
    <property type="entry name" value="HATPase_c"/>
    <property type="match status" value="1"/>
</dbReference>
<dbReference type="InterPro" id="IPR003594">
    <property type="entry name" value="HATPase_dom"/>
</dbReference>
<dbReference type="AlphaFoldDB" id="A0A2P8HZV6"/>
<dbReference type="GO" id="GO:0005524">
    <property type="term" value="F:ATP binding"/>
    <property type="evidence" value="ECO:0007669"/>
    <property type="project" value="UniProtKB-KW"/>
</dbReference>
<reference evidence="13 14" key="1">
    <citation type="submission" date="2018-03" db="EMBL/GenBank/DDBJ databases">
        <title>Genomic Encyclopedia of Type Strains, Phase III (KMG-III): the genomes of soil and plant-associated and newly described type strains.</title>
        <authorList>
            <person name="Whitman W."/>
        </authorList>
    </citation>
    <scope>NUCLEOTIDE SEQUENCE [LARGE SCALE GENOMIC DNA]</scope>
    <source>
        <strain evidence="13 14">CGMCC 4.7097</strain>
    </source>
</reference>
<dbReference type="Pfam" id="PF07730">
    <property type="entry name" value="HisKA_3"/>
    <property type="match status" value="1"/>
</dbReference>
<sequence>MMPLMRTVILWVVAALPVVWAAITSLPGRLAPWEAATYLVVLGVAVVLVRRRPVTALLVTGAAWLVAFLSKVPADSTVGVGVLSTGLVTVGFLAGRHATAGERGVVALIGAGAAAVTSALVVLGGVDTALAAVSGIAALAAVPWAVGRYRRQYLGMVRAGWERAEQLEREADRAVEQAGLRERARLAAEMHDMVGHELARAALLVGALEVAPALAEEHREAARAARTAVTAAAERLADVVLVLRSGEREPVRSVDEIVARARRSGLSVDVTGDGAEPADPVIARTVHRVLTEAITNAIKHAPGAPVTVHLAGTGDGVELRVVNGAARRAPADAPGSGQGLLGLAERVALVGGRFAAHPLDDGGFEVTAHLPGKPATGSAATGTHRHRAEQRVRRSARRTVLLACAVAGGIVVAVLGYLVFDAATSVLDPADYQRLQLGRPESEVAAVLPARTRVDRPDAAPPVPEGASCRYYSTHANPFDERRLDLFRLCFRDGRLVDKALVERDP</sequence>